<accession>A0AAV0NGV8</accession>
<comment type="caution">
    <text evidence="1">The sequence shown here is derived from an EMBL/GenBank/DDBJ whole genome shotgun (WGS) entry which is preliminary data.</text>
</comment>
<gene>
    <name evidence="1" type="ORF">LITE_LOCUS33152</name>
</gene>
<organism evidence="1 2">
    <name type="scientific">Linum tenue</name>
    <dbReference type="NCBI Taxonomy" id="586396"/>
    <lineage>
        <taxon>Eukaryota</taxon>
        <taxon>Viridiplantae</taxon>
        <taxon>Streptophyta</taxon>
        <taxon>Embryophyta</taxon>
        <taxon>Tracheophyta</taxon>
        <taxon>Spermatophyta</taxon>
        <taxon>Magnoliopsida</taxon>
        <taxon>eudicotyledons</taxon>
        <taxon>Gunneridae</taxon>
        <taxon>Pentapetalae</taxon>
        <taxon>rosids</taxon>
        <taxon>fabids</taxon>
        <taxon>Malpighiales</taxon>
        <taxon>Linaceae</taxon>
        <taxon>Linum</taxon>
    </lineage>
</organism>
<evidence type="ECO:0000313" key="1">
    <source>
        <dbReference type="EMBL" id="CAI0457491.1"/>
    </source>
</evidence>
<keyword evidence="2" id="KW-1185">Reference proteome</keyword>
<evidence type="ECO:0000313" key="2">
    <source>
        <dbReference type="Proteomes" id="UP001154282"/>
    </source>
</evidence>
<dbReference type="EMBL" id="CAMGYJ010000008">
    <property type="protein sequence ID" value="CAI0457491.1"/>
    <property type="molecule type" value="Genomic_DNA"/>
</dbReference>
<proteinExistence type="predicted"/>
<reference evidence="1" key="1">
    <citation type="submission" date="2022-08" db="EMBL/GenBank/DDBJ databases">
        <authorList>
            <person name="Gutierrez-Valencia J."/>
        </authorList>
    </citation>
    <scope>NUCLEOTIDE SEQUENCE</scope>
</reference>
<dbReference type="AlphaFoldDB" id="A0AAV0NGV8"/>
<sequence length="47" mass="5219">MDSETSLCEVQGKLSTEESFVVGVNLHHHLLQLAFLLDCWLLCNTGS</sequence>
<protein>
    <submittedName>
        <fullName evidence="1">Uncharacterized protein</fullName>
    </submittedName>
</protein>
<name>A0AAV0NGV8_9ROSI</name>
<dbReference type="Proteomes" id="UP001154282">
    <property type="component" value="Unassembled WGS sequence"/>
</dbReference>